<dbReference type="InterPro" id="IPR000717">
    <property type="entry name" value="PCI_dom"/>
</dbReference>
<dbReference type="AlphaFoldDB" id="A0A0C3D019"/>
<evidence type="ECO:0000313" key="2">
    <source>
        <dbReference type="EMBL" id="KIM54135.1"/>
    </source>
</evidence>
<dbReference type="Gene3D" id="1.25.40.570">
    <property type="match status" value="1"/>
</dbReference>
<dbReference type="STRING" id="1036808.A0A0C3D019"/>
<sequence>DPTICSHLATLYNTLEQNPLCVIEPYSVIEINNVARQVGQGRQDVKEKLSQMILDSQGILCVLLDQGSGCLLIFNEPEVD</sequence>
<feature type="non-terminal residue" evidence="2">
    <location>
        <position position="80"/>
    </location>
</feature>
<dbReference type="Proteomes" id="UP000053989">
    <property type="component" value="Unassembled WGS sequence"/>
</dbReference>
<feature type="non-terminal residue" evidence="2">
    <location>
        <position position="1"/>
    </location>
</feature>
<evidence type="ECO:0000313" key="3">
    <source>
        <dbReference type="Proteomes" id="UP000053989"/>
    </source>
</evidence>
<reference evidence="3" key="2">
    <citation type="submission" date="2015-01" db="EMBL/GenBank/DDBJ databases">
        <title>Evolutionary Origins and Diversification of the Mycorrhizal Mutualists.</title>
        <authorList>
            <consortium name="DOE Joint Genome Institute"/>
            <consortium name="Mycorrhizal Genomics Consortium"/>
            <person name="Kohler A."/>
            <person name="Kuo A."/>
            <person name="Nagy L.G."/>
            <person name="Floudas D."/>
            <person name="Copeland A."/>
            <person name="Barry K.W."/>
            <person name="Cichocki N."/>
            <person name="Veneault-Fourrey C."/>
            <person name="LaButti K."/>
            <person name="Lindquist E.A."/>
            <person name="Lipzen A."/>
            <person name="Lundell T."/>
            <person name="Morin E."/>
            <person name="Murat C."/>
            <person name="Riley R."/>
            <person name="Ohm R."/>
            <person name="Sun H."/>
            <person name="Tunlid A."/>
            <person name="Henrissat B."/>
            <person name="Grigoriev I.V."/>
            <person name="Hibbett D.S."/>
            <person name="Martin F."/>
        </authorList>
    </citation>
    <scope>NUCLEOTIDE SEQUENCE [LARGE SCALE GENOMIC DNA]</scope>
    <source>
        <strain evidence="3">Foug A</strain>
    </source>
</reference>
<dbReference type="HOGENOM" id="CLU_2596759_0_0_1"/>
<proteinExistence type="predicted"/>
<dbReference type="PANTHER" id="PTHR10678">
    <property type="entry name" value="26S PROTEASOME NON-ATPASE REGULATORY SUBUNIT 11/COP9 SIGNALOSOME COMPLEX SUBUNIT 2"/>
    <property type="match status" value="1"/>
</dbReference>
<dbReference type="InterPro" id="IPR050871">
    <property type="entry name" value="26S_Proteasome/COP9_Components"/>
</dbReference>
<reference evidence="2 3" key="1">
    <citation type="submission" date="2014-04" db="EMBL/GenBank/DDBJ databases">
        <authorList>
            <consortium name="DOE Joint Genome Institute"/>
            <person name="Kuo A."/>
            <person name="Kohler A."/>
            <person name="Nagy L.G."/>
            <person name="Floudas D."/>
            <person name="Copeland A."/>
            <person name="Barry K.W."/>
            <person name="Cichocki N."/>
            <person name="Veneault-Fourrey C."/>
            <person name="LaButti K."/>
            <person name="Lindquist E.A."/>
            <person name="Lipzen A."/>
            <person name="Lundell T."/>
            <person name="Morin E."/>
            <person name="Murat C."/>
            <person name="Sun H."/>
            <person name="Tunlid A."/>
            <person name="Henrissat B."/>
            <person name="Grigoriev I.V."/>
            <person name="Hibbett D.S."/>
            <person name="Martin F."/>
            <person name="Nordberg H.P."/>
            <person name="Cantor M.N."/>
            <person name="Hua S.X."/>
        </authorList>
    </citation>
    <scope>NUCLEOTIDE SEQUENCE [LARGE SCALE GENOMIC DNA]</scope>
    <source>
        <strain evidence="2 3">Foug A</strain>
    </source>
</reference>
<name>A0A0C3D019_9AGAM</name>
<protein>
    <recommendedName>
        <fullName evidence="1">PCI domain-containing protein</fullName>
    </recommendedName>
</protein>
<dbReference type="InParanoid" id="A0A0C3D019"/>
<organism evidence="2 3">
    <name type="scientific">Scleroderma citrinum Foug A</name>
    <dbReference type="NCBI Taxonomy" id="1036808"/>
    <lineage>
        <taxon>Eukaryota</taxon>
        <taxon>Fungi</taxon>
        <taxon>Dikarya</taxon>
        <taxon>Basidiomycota</taxon>
        <taxon>Agaricomycotina</taxon>
        <taxon>Agaricomycetes</taxon>
        <taxon>Agaricomycetidae</taxon>
        <taxon>Boletales</taxon>
        <taxon>Sclerodermatineae</taxon>
        <taxon>Sclerodermataceae</taxon>
        <taxon>Scleroderma</taxon>
    </lineage>
</organism>
<dbReference type="SUPFAM" id="SSF46785">
    <property type="entry name" value="Winged helix' DNA-binding domain"/>
    <property type="match status" value="1"/>
</dbReference>
<dbReference type="Pfam" id="PF01399">
    <property type="entry name" value="PCI"/>
    <property type="match status" value="1"/>
</dbReference>
<dbReference type="OrthoDB" id="2661822at2759"/>
<gene>
    <name evidence="2" type="ORF">SCLCIDRAFT_61607</name>
</gene>
<evidence type="ECO:0000259" key="1">
    <source>
        <dbReference type="Pfam" id="PF01399"/>
    </source>
</evidence>
<keyword evidence="3" id="KW-1185">Reference proteome</keyword>
<dbReference type="InterPro" id="IPR036390">
    <property type="entry name" value="WH_DNA-bd_sf"/>
</dbReference>
<accession>A0A0C3D019</accession>
<feature type="domain" description="PCI" evidence="1">
    <location>
        <begin position="7"/>
        <end position="72"/>
    </location>
</feature>
<dbReference type="EMBL" id="KN822161">
    <property type="protein sequence ID" value="KIM54135.1"/>
    <property type="molecule type" value="Genomic_DNA"/>
</dbReference>